<dbReference type="PATRIC" id="fig|1339327.3.peg.266"/>
<dbReference type="EMBL" id="JGDJ01000060">
    <property type="protein sequence ID" value="EXZ31242.1"/>
    <property type="molecule type" value="Genomic_DNA"/>
</dbReference>
<sequence>MKDALKTSKMLAEGRKMTLKGYYQSLPSSTHPKTEFINEITKRTGVSFTAARNWVIYGMKPNNPKHVSALSEITGISPEDLWSE</sequence>
<evidence type="ECO:0000313" key="1">
    <source>
        <dbReference type="EMBL" id="EXZ31242.1"/>
    </source>
</evidence>
<gene>
    <name evidence="1" type="ORF">M136_5003</name>
</gene>
<dbReference type="RefSeq" id="WP_032558034.1">
    <property type="nucleotide sequence ID" value="NZ_JGDJ01000060.1"/>
</dbReference>
<accession>A0A015YH73</accession>
<evidence type="ECO:0000313" key="2">
    <source>
        <dbReference type="Proteomes" id="UP000022082"/>
    </source>
</evidence>
<name>A0A015YH73_BACFG</name>
<protein>
    <submittedName>
        <fullName evidence="1">Uncharacterized protein</fullName>
    </submittedName>
</protein>
<proteinExistence type="predicted"/>
<reference evidence="1 2" key="1">
    <citation type="submission" date="2014-02" db="EMBL/GenBank/DDBJ databases">
        <authorList>
            <person name="Sears C."/>
            <person name="Carroll K."/>
            <person name="Sack B.R."/>
            <person name="Qadri F."/>
            <person name="Myers L.L."/>
            <person name="Chung G.-T."/>
            <person name="Escheverria P."/>
            <person name="Fraser C.M."/>
            <person name="Sadzewicz L."/>
            <person name="Shefchek K.A."/>
            <person name="Tallon L."/>
            <person name="Das S.P."/>
            <person name="Daugherty S."/>
            <person name="Mongodin E.F."/>
        </authorList>
    </citation>
    <scope>NUCLEOTIDE SEQUENCE [LARGE SCALE GENOMIC DNA]</scope>
    <source>
        <strain evidence="1 2">S36L11</strain>
    </source>
</reference>
<comment type="caution">
    <text evidence="1">The sequence shown here is derived from an EMBL/GenBank/DDBJ whole genome shotgun (WGS) entry which is preliminary data.</text>
</comment>
<organism evidence="1 2">
    <name type="scientific">Bacteroides fragilis str. S36L11</name>
    <dbReference type="NCBI Taxonomy" id="1339327"/>
    <lineage>
        <taxon>Bacteria</taxon>
        <taxon>Pseudomonadati</taxon>
        <taxon>Bacteroidota</taxon>
        <taxon>Bacteroidia</taxon>
        <taxon>Bacteroidales</taxon>
        <taxon>Bacteroidaceae</taxon>
        <taxon>Bacteroides</taxon>
    </lineage>
</organism>
<dbReference type="AlphaFoldDB" id="A0A015YH73"/>
<dbReference type="Proteomes" id="UP000022082">
    <property type="component" value="Unassembled WGS sequence"/>
</dbReference>